<sequence length="342" mass="37687">MSICLPTHHGRAGVLDRALRSIVGQLPDLPPGVLEICVSDNGSCDATQSVLARHGENLGQALVTFRFEENRGFTPNLLKAVELAQGEFCWLMGSDDEVEAGGIAIVLAALDTDPELSGLTLNRRNIDDGHPDEVLLDDPRVLPPAGRTSYTDAQEIFAELAMLQDYISTQVVRRDRWVAAVADLGPRGIAAGRNFPHLPILGSVIRRNPRWRWVAEPVVRHRIGLTSVVDTFDGGLAEYTMIVTSDRARIWRAMFGGRSALYRSAMGSIWLVQAHPAMLAHLKQLPGQTVSLDFRLLVCLIRCYWFLPAFWALSMPILVLPHRLVGPVLDGVRAVKARVPRS</sequence>
<dbReference type="CDD" id="cd00761">
    <property type="entry name" value="Glyco_tranf_GTA_type"/>
    <property type="match status" value="1"/>
</dbReference>
<dbReference type="InterPro" id="IPR050834">
    <property type="entry name" value="Glycosyltransf_2"/>
</dbReference>
<dbReference type="PANTHER" id="PTHR43685:SF2">
    <property type="entry name" value="GLYCOSYLTRANSFERASE 2-LIKE DOMAIN-CONTAINING PROTEIN"/>
    <property type="match status" value="1"/>
</dbReference>
<dbReference type="EMBL" id="CADCVR010000097">
    <property type="protein sequence ID" value="CAA9518663.1"/>
    <property type="molecule type" value="Genomic_DNA"/>
</dbReference>
<proteinExistence type="predicted"/>
<dbReference type="Gene3D" id="3.90.550.10">
    <property type="entry name" value="Spore Coat Polysaccharide Biosynthesis Protein SpsA, Chain A"/>
    <property type="match status" value="1"/>
</dbReference>
<dbReference type="AlphaFoldDB" id="A0A6J4TC33"/>
<dbReference type="SUPFAM" id="SSF53448">
    <property type="entry name" value="Nucleotide-diphospho-sugar transferases"/>
    <property type="match status" value="1"/>
</dbReference>
<protein>
    <recommendedName>
        <fullName evidence="1">Glycosyltransferase 2-like domain-containing protein</fullName>
    </recommendedName>
</protein>
<accession>A0A6J4TC33</accession>
<dbReference type="InterPro" id="IPR029044">
    <property type="entry name" value="Nucleotide-diphossugar_trans"/>
</dbReference>
<reference evidence="2" key="1">
    <citation type="submission" date="2020-02" db="EMBL/GenBank/DDBJ databases">
        <authorList>
            <person name="Meier V. D."/>
        </authorList>
    </citation>
    <scope>NUCLEOTIDE SEQUENCE</scope>
    <source>
        <strain evidence="2">AVDCRST_MAG53</strain>
    </source>
</reference>
<evidence type="ECO:0000259" key="1">
    <source>
        <dbReference type="Pfam" id="PF00535"/>
    </source>
</evidence>
<organism evidence="2">
    <name type="scientific">uncultured Solirubrobacteraceae bacterium</name>
    <dbReference type="NCBI Taxonomy" id="1162706"/>
    <lineage>
        <taxon>Bacteria</taxon>
        <taxon>Bacillati</taxon>
        <taxon>Actinomycetota</taxon>
        <taxon>Thermoleophilia</taxon>
        <taxon>Solirubrobacterales</taxon>
        <taxon>Solirubrobacteraceae</taxon>
        <taxon>environmental samples</taxon>
    </lineage>
</organism>
<gene>
    <name evidence="2" type="ORF">AVDCRST_MAG53-3145</name>
</gene>
<dbReference type="InterPro" id="IPR001173">
    <property type="entry name" value="Glyco_trans_2-like"/>
</dbReference>
<evidence type="ECO:0000313" key="2">
    <source>
        <dbReference type="EMBL" id="CAA9518663.1"/>
    </source>
</evidence>
<feature type="domain" description="Glycosyltransferase 2-like" evidence="1">
    <location>
        <begin position="2"/>
        <end position="122"/>
    </location>
</feature>
<dbReference type="PANTHER" id="PTHR43685">
    <property type="entry name" value="GLYCOSYLTRANSFERASE"/>
    <property type="match status" value="1"/>
</dbReference>
<name>A0A6J4TC33_9ACTN</name>
<dbReference type="Pfam" id="PF00535">
    <property type="entry name" value="Glycos_transf_2"/>
    <property type="match status" value="1"/>
</dbReference>